<evidence type="ECO:0008006" key="2">
    <source>
        <dbReference type="Google" id="ProtNLM"/>
    </source>
</evidence>
<dbReference type="InterPro" id="IPR011604">
    <property type="entry name" value="PDDEXK-like_dom_sf"/>
</dbReference>
<organism evidence="1">
    <name type="scientific">Vibrio phage PH669</name>
    <dbReference type="NCBI Taxonomy" id="2800823"/>
    <lineage>
        <taxon>Viruses</taxon>
        <taxon>Duplodnaviria</taxon>
        <taxon>Heunggongvirae</taxon>
        <taxon>Uroviricota</taxon>
        <taxon>Caudoviricetes</taxon>
        <taxon>Queuovirinae</taxon>
    </lineage>
</organism>
<accession>A0A7T6ZMP5</accession>
<evidence type="ECO:0000313" key="1">
    <source>
        <dbReference type="EMBL" id="QQK88586.1"/>
    </source>
</evidence>
<dbReference type="EMBL" id="MW423739">
    <property type="protein sequence ID" value="QQK88586.1"/>
    <property type="molecule type" value="Genomic_DNA"/>
</dbReference>
<sequence>MVGITTNFANPVQHATETLKAIENALAADNCGQFRQNLRDLLPKMEDAYRGQEDKYRNHQGASGIGNECNREIQLKWRWVAAPKFDPRLLRLFNRGHLEEARFLSMLMCIPGVQLWYETPEGGQIKWNDYGGHYGSALDGVAVGIPDVPQGAPCYTEFKTASDSKFNKFVKDGCRVENFTYYVQCQQCMHYMNLPYTLFMVVNKNTDELYAEIISYDKEIAEKYSKRAGDIIFAEKALPRISDKITFWKCRWCDVKQVCHGKEIPDVNCRTCCHWTPEQNGTYSCRRGNDNVHNKQLAMAGCAEHVFDPSLLPSFDHVGGSTEDNYTILRTRSGRDFKQGPGFITSYELVELGTKYEA</sequence>
<dbReference type="Gene3D" id="3.90.320.10">
    <property type="match status" value="1"/>
</dbReference>
<protein>
    <recommendedName>
        <fullName evidence="2">Exonuclease</fullName>
    </recommendedName>
</protein>
<proteinExistence type="predicted"/>
<name>A0A7T6ZMP5_9CAUD</name>
<reference evidence="1" key="1">
    <citation type="submission" date="2020-12" db="EMBL/GenBank/DDBJ databases">
        <authorList>
            <person name="Hu Z."/>
        </authorList>
    </citation>
    <scope>NUCLEOTIDE SEQUENCE</scope>
</reference>